<dbReference type="NCBIfam" id="TIGR00254">
    <property type="entry name" value="GGDEF"/>
    <property type="match status" value="1"/>
</dbReference>
<dbReference type="InterPro" id="IPR029787">
    <property type="entry name" value="Nucleotide_cyclase"/>
</dbReference>
<sequence length="433" mass="49094">MFLNLKNQCRIKRKVTPEKEICTIVNESGATLFTLEGSWTDEQVWRTLEIANSSYDRGIQHFNGGQLERALRGQIKILEAELREKEHSEKLLNAVYRISELTNDVSVEINDFYKKLRDIVGELIDVTNFYICKLDSSGRNIDFVFYRDSQYGDERATAHPSRKVSDGFTELVIRSKETMLLSRSDMEKLCTQGVTKRRVGISESWLGVPLFQSENLIGVIVVQSYIKGFMYSEADVQLLTFVSQHVSTAIRRRDFAEQERQQRTALEFAANHDELTGLPNRTAIYSLIEKELDNTESRKRRGFSVMFVDLDGFKQVNDSYGHQVGDCLLQVVAKKLNSIVRENDKIGRIGGDEFIILLNEMSANELAFEIANRVINEFARPLMIKGCEVSIGVSIGIAHSCSGFQSVDEMISAADNAMYKAKALGKNNYQETA</sequence>
<organism evidence="2 3">
    <name type="scientific">Alteromonas ponticola</name>
    <dbReference type="NCBI Taxonomy" id="2720613"/>
    <lineage>
        <taxon>Bacteria</taxon>
        <taxon>Pseudomonadati</taxon>
        <taxon>Pseudomonadota</taxon>
        <taxon>Gammaproteobacteria</taxon>
        <taxon>Alteromonadales</taxon>
        <taxon>Alteromonadaceae</taxon>
        <taxon>Alteromonas/Salinimonas group</taxon>
        <taxon>Alteromonas</taxon>
    </lineage>
</organism>
<dbReference type="SMART" id="SM00065">
    <property type="entry name" value="GAF"/>
    <property type="match status" value="1"/>
</dbReference>
<evidence type="ECO:0000313" key="2">
    <source>
        <dbReference type="EMBL" id="NMH59153.1"/>
    </source>
</evidence>
<dbReference type="InterPro" id="IPR052163">
    <property type="entry name" value="DGC-Regulatory_Protein"/>
</dbReference>
<evidence type="ECO:0000259" key="1">
    <source>
        <dbReference type="PROSITE" id="PS50887"/>
    </source>
</evidence>
<dbReference type="Pfam" id="PF13185">
    <property type="entry name" value="GAF_2"/>
    <property type="match status" value="1"/>
</dbReference>
<accession>A0ABX1R078</accession>
<dbReference type="InterPro" id="IPR029016">
    <property type="entry name" value="GAF-like_dom_sf"/>
</dbReference>
<dbReference type="InterPro" id="IPR000160">
    <property type="entry name" value="GGDEF_dom"/>
</dbReference>
<dbReference type="PROSITE" id="PS50887">
    <property type="entry name" value="GGDEF"/>
    <property type="match status" value="1"/>
</dbReference>
<dbReference type="Gene3D" id="3.30.450.40">
    <property type="match status" value="1"/>
</dbReference>
<dbReference type="SMART" id="SM00267">
    <property type="entry name" value="GGDEF"/>
    <property type="match status" value="1"/>
</dbReference>
<dbReference type="RefSeq" id="WP_169209722.1">
    <property type="nucleotide sequence ID" value="NZ_JAATNW010000002.1"/>
</dbReference>
<keyword evidence="3" id="KW-1185">Reference proteome</keyword>
<evidence type="ECO:0000313" key="3">
    <source>
        <dbReference type="Proteomes" id="UP000709336"/>
    </source>
</evidence>
<feature type="domain" description="GGDEF" evidence="1">
    <location>
        <begin position="301"/>
        <end position="433"/>
    </location>
</feature>
<protein>
    <submittedName>
        <fullName evidence="2">Sensor domain-containing diguanylate cyclase</fullName>
    </submittedName>
</protein>
<dbReference type="Pfam" id="PF00990">
    <property type="entry name" value="GGDEF"/>
    <property type="match status" value="1"/>
</dbReference>
<dbReference type="PANTHER" id="PTHR46663">
    <property type="entry name" value="DIGUANYLATE CYCLASE DGCT-RELATED"/>
    <property type="match status" value="1"/>
</dbReference>
<dbReference type="EMBL" id="JAATNW010000002">
    <property type="protein sequence ID" value="NMH59153.1"/>
    <property type="molecule type" value="Genomic_DNA"/>
</dbReference>
<dbReference type="InterPro" id="IPR003018">
    <property type="entry name" value="GAF"/>
</dbReference>
<gene>
    <name evidence="2" type="ORF">HCJ96_03840</name>
</gene>
<dbReference type="CDD" id="cd01949">
    <property type="entry name" value="GGDEF"/>
    <property type="match status" value="1"/>
</dbReference>
<comment type="caution">
    <text evidence="2">The sequence shown here is derived from an EMBL/GenBank/DDBJ whole genome shotgun (WGS) entry which is preliminary data.</text>
</comment>
<name>A0ABX1R078_9ALTE</name>
<dbReference type="Gene3D" id="3.30.70.270">
    <property type="match status" value="1"/>
</dbReference>
<dbReference type="SUPFAM" id="SSF55781">
    <property type="entry name" value="GAF domain-like"/>
    <property type="match status" value="1"/>
</dbReference>
<dbReference type="InterPro" id="IPR043128">
    <property type="entry name" value="Rev_trsase/Diguanyl_cyclase"/>
</dbReference>
<dbReference type="PANTHER" id="PTHR46663:SF2">
    <property type="entry name" value="GGDEF DOMAIN-CONTAINING PROTEIN"/>
    <property type="match status" value="1"/>
</dbReference>
<proteinExistence type="predicted"/>
<dbReference type="SUPFAM" id="SSF55073">
    <property type="entry name" value="Nucleotide cyclase"/>
    <property type="match status" value="1"/>
</dbReference>
<reference evidence="2 3" key="1">
    <citation type="submission" date="2020-03" db="EMBL/GenBank/DDBJ databases">
        <title>Alteromonas ponticola sp. nov., isolated from seawater.</title>
        <authorList>
            <person name="Yoon J.-H."/>
            <person name="Kim Y.-O."/>
        </authorList>
    </citation>
    <scope>NUCLEOTIDE SEQUENCE [LARGE SCALE GENOMIC DNA]</scope>
    <source>
        <strain evidence="2 3">MYP5</strain>
    </source>
</reference>
<dbReference type="Proteomes" id="UP000709336">
    <property type="component" value="Unassembled WGS sequence"/>
</dbReference>